<dbReference type="EMBL" id="STFF01000005">
    <property type="protein sequence ID" value="THU36822.1"/>
    <property type="molecule type" value="Genomic_DNA"/>
</dbReference>
<dbReference type="PROSITE" id="PS51257">
    <property type="entry name" value="PROKAR_LIPOPROTEIN"/>
    <property type="match status" value="1"/>
</dbReference>
<accession>A0A4S8HUM9</accession>
<protein>
    <submittedName>
        <fullName evidence="2">DUF1080 domain-containing protein</fullName>
    </submittedName>
</protein>
<evidence type="ECO:0000313" key="3">
    <source>
        <dbReference type="Proteomes" id="UP000306918"/>
    </source>
</evidence>
<reference evidence="2 3" key="1">
    <citation type="submission" date="2019-04" db="EMBL/GenBank/DDBJ databases">
        <title>Niastella caeni sp. nov., isolated from activated sludge.</title>
        <authorList>
            <person name="Sheng M."/>
        </authorList>
    </citation>
    <scope>NUCLEOTIDE SEQUENCE [LARGE SCALE GENOMIC DNA]</scope>
    <source>
        <strain evidence="2 3">HX-2-15</strain>
    </source>
</reference>
<dbReference type="Proteomes" id="UP000306918">
    <property type="component" value="Unassembled WGS sequence"/>
</dbReference>
<dbReference type="OrthoDB" id="659240at2"/>
<dbReference type="InterPro" id="IPR010496">
    <property type="entry name" value="AL/BT2_dom"/>
</dbReference>
<sequence length="262" mass="28638">MRTTFACLVLAGAIAGCQGGTGTNQPGTDTTKTDTMAAAPVEVTTNSLTNEEKNTGWQLLFDGVSKGNFHVFNKKTDGSAWQVTDGAIHLDTTTKNEGKIVGGGDLVTNEEYESFDLKLEWKIDPGGNSGIMFYVQEGPGFTETYHTGPEMQVLDNAAHPDAKINKHRAGDLYDLIASSPETVKPAGEWNQVEVISNKGALEFHLNGTKVLSTTMWDDAWKKMIAASKFKQWSGFGTYKKGRIALQDHGNSVWYRNIKIKKL</sequence>
<dbReference type="AlphaFoldDB" id="A0A4S8HUM9"/>
<comment type="caution">
    <text evidence="2">The sequence shown here is derived from an EMBL/GenBank/DDBJ whole genome shotgun (WGS) entry which is preliminary data.</text>
</comment>
<evidence type="ECO:0000313" key="2">
    <source>
        <dbReference type="EMBL" id="THU36822.1"/>
    </source>
</evidence>
<keyword evidence="3" id="KW-1185">Reference proteome</keyword>
<proteinExistence type="predicted"/>
<feature type="domain" description="3-keto-alpha-glucoside-1,2-lyase/3-keto-2-hydroxy-glucal hydratase" evidence="1">
    <location>
        <begin position="56"/>
        <end position="260"/>
    </location>
</feature>
<dbReference type="Pfam" id="PF06439">
    <property type="entry name" value="3keto-disac_hyd"/>
    <property type="match status" value="1"/>
</dbReference>
<organism evidence="2 3">
    <name type="scientific">Niastella caeni</name>
    <dbReference type="NCBI Taxonomy" id="2569763"/>
    <lineage>
        <taxon>Bacteria</taxon>
        <taxon>Pseudomonadati</taxon>
        <taxon>Bacteroidota</taxon>
        <taxon>Chitinophagia</taxon>
        <taxon>Chitinophagales</taxon>
        <taxon>Chitinophagaceae</taxon>
        <taxon>Niastella</taxon>
    </lineage>
</organism>
<dbReference type="RefSeq" id="WP_136578498.1">
    <property type="nucleotide sequence ID" value="NZ_STFF01000005.1"/>
</dbReference>
<evidence type="ECO:0000259" key="1">
    <source>
        <dbReference type="Pfam" id="PF06439"/>
    </source>
</evidence>
<dbReference type="GO" id="GO:0016787">
    <property type="term" value="F:hydrolase activity"/>
    <property type="evidence" value="ECO:0007669"/>
    <property type="project" value="InterPro"/>
</dbReference>
<name>A0A4S8HUM9_9BACT</name>
<dbReference type="Gene3D" id="2.60.120.560">
    <property type="entry name" value="Exo-inulinase, domain 1"/>
    <property type="match status" value="1"/>
</dbReference>
<gene>
    <name evidence="2" type="ORF">FAM09_17810</name>
</gene>